<comment type="subcellular location">
    <subcellularLocation>
        <location evidence="1">Nucleus</location>
    </subcellularLocation>
</comment>
<dbReference type="Pfam" id="PF00010">
    <property type="entry name" value="HLH"/>
    <property type="match status" value="1"/>
</dbReference>
<evidence type="ECO:0000313" key="8">
    <source>
        <dbReference type="EMBL" id="KAL0404959.1"/>
    </source>
</evidence>
<evidence type="ECO:0000259" key="7">
    <source>
        <dbReference type="PROSITE" id="PS50888"/>
    </source>
</evidence>
<dbReference type="SUPFAM" id="SSF47459">
    <property type="entry name" value="HLH, helix-loop-helix DNA-binding domain"/>
    <property type="match status" value="1"/>
</dbReference>
<dbReference type="AlphaFoldDB" id="A0AAW2TKN1"/>
<reference evidence="8" key="2">
    <citation type="journal article" date="2024" name="Plant">
        <title>Genomic evolution and insights into agronomic trait innovations of Sesamum species.</title>
        <authorList>
            <person name="Miao H."/>
            <person name="Wang L."/>
            <person name="Qu L."/>
            <person name="Liu H."/>
            <person name="Sun Y."/>
            <person name="Le M."/>
            <person name="Wang Q."/>
            <person name="Wei S."/>
            <person name="Zheng Y."/>
            <person name="Lin W."/>
            <person name="Duan Y."/>
            <person name="Cao H."/>
            <person name="Xiong S."/>
            <person name="Wang X."/>
            <person name="Wei L."/>
            <person name="Li C."/>
            <person name="Ma Q."/>
            <person name="Ju M."/>
            <person name="Zhao R."/>
            <person name="Li G."/>
            <person name="Mu C."/>
            <person name="Tian Q."/>
            <person name="Mei H."/>
            <person name="Zhang T."/>
            <person name="Gao T."/>
            <person name="Zhang H."/>
        </authorList>
    </citation>
    <scope>NUCLEOTIDE SEQUENCE</scope>
    <source>
        <strain evidence="8">G02</strain>
    </source>
</reference>
<organism evidence="8">
    <name type="scientific">Sesamum radiatum</name>
    <name type="common">Black benniseed</name>
    <dbReference type="NCBI Taxonomy" id="300843"/>
    <lineage>
        <taxon>Eukaryota</taxon>
        <taxon>Viridiplantae</taxon>
        <taxon>Streptophyta</taxon>
        <taxon>Embryophyta</taxon>
        <taxon>Tracheophyta</taxon>
        <taxon>Spermatophyta</taxon>
        <taxon>Magnoliopsida</taxon>
        <taxon>eudicotyledons</taxon>
        <taxon>Gunneridae</taxon>
        <taxon>Pentapetalae</taxon>
        <taxon>asterids</taxon>
        <taxon>lamiids</taxon>
        <taxon>Lamiales</taxon>
        <taxon>Pedaliaceae</taxon>
        <taxon>Sesamum</taxon>
    </lineage>
</organism>
<dbReference type="InterPro" id="IPR036638">
    <property type="entry name" value="HLH_DNA-bd_sf"/>
</dbReference>
<evidence type="ECO:0000256" key="2">
    <source>
        <dbReference type="ARBA" id="ARBA00023015"/>
    </source>
</evidence>
<keyword evidence="4" id="KW-0804">Transcription</keyword>
<dbReference type="PROSITE" id="PS50888">
    <property type="entry name" value="BHLH"/>
    <property type="match status" value="1"/>
</dbReference>
<gene>
    <name evidence="8" type="ORF">Sradi_2136700</name>
</gene>
<keyword evidence="5" id="KW-0539">Nucleus</keyword>
<reference evidence="8" key="1">
    <citation type="submission" date="2020-06" db="EMBL/GenBank/DDBJ databases">
        <authorList>
            <person name="Li T."/>
            <person name="Hu X."/>
            <person name="Zhang T."/>
            <person name="Song X."/>
            <person name="Zhang H."/>
            <person name="Dai N."/>
            <person name="Sheng W."/>
            <person name="Hou X."/>
            <person name="Wei L."/>
        </authorList>
    </citation>
    <scope>NUCLEOTIDE SEQUENCE</scope>
    <source>
        <strain evidence="8">G02</strain>
        <tissue evidence="8">Leaf</tissue>
    </source>
</reference>
<name>A0AAW2TKN1_SESRA</name>
<sequence length="378" mass="42006">MYGDSHALSSDSSPIFPPNPKPKEEPSSVLPKQVVFMESDANTSFSDYRQHFDGPQNNGLLRFRSAPTSLLENFANGAEKNERLGSRFCSHEANDVSVLENYDSRFVARNSQLPPQYPRQIGAQLGSVSLGMDHQGQGKMGSALMRQNSSPPGLFSHFTSQNGYDNIKDHMNFSSGTPSTLGTLSRITEVENENGRGIGLDDGKVGNSSGDNIYFSSGFPFGSWNDSSPFAENFTNSIKRELENDHKLFANTQKGERGNRPNMLSHHLSLSKTSAEMAAMEKLLQLQDTVPCKIRAKRGCATHPRSIAERVRRTRISERMRKLQELVPNMDKQTNTADMLDLAVDYIKSLQKQYKTLSDNRANCKCSASQKVVLNQTQ</sequence>
<proteinExistence type="predicted"/>
<dbReference type="InterPro" id="IPR011598">
    <property type="entry name" value="bHLH_dom"/>
</dbReference>
<keyword evidence="3" id="KW-0238">DNA-binding</keyword>
<dbReference type="Gene3D" id="4.10.280.10">
    <property type="entry name" value="Helix-loop-helix DNA-binding domain"/>
    <property type="match status" value="1"/>
</dbReference>
<dbReference type="GO" id="GO:0000978">
    <property type="term" value="F:RNA polymerase II cis-regulatory region sequence-specific DNA binding"/>
    <property type="evidence" value="ECO:0007669"/>
    <property type="project" value="TreeGrafter"/>
</dbReference>
<keyword evidence="2" id="KW-0805">Transcription regulation</keyword>
<dbReference type="GO" id="GO:0000981">
    <property type="term" value="F:DNA-binding transcription factor activity, RNA polymerase II-specific"/>
    <property type="evidence" value="ECO:0007669"/>
    <property type="project" value="TreeGrafter"/>
</dbReference>
<comment type="caution">
    <text evidence="8">The sequence shown here is derived from an EMBL/GenBank/DDBJ whole genome shotgun (WGS) entry which is preliminary data.</text>
</comment>
<dbReference type="FunFam" id="4.10.280.10:FF:000021">
    <property type="entry name" value="Transcription factor bHLH130 family"/>
    <property type="match status" value="1"/>
</dbReference>
<evidence type="ECO:0000256" key="1">
    <source>
        <dbReference type="ARBA" id="ARBA00004123"/>
    </source>
</evidence>
<dbReference type="PANTHER" id="PTHR16223:SF125">
    <property type="entry name" value="OS08G0506700 PROTEIN"/>
    <property type="match status" value="1"/>
</dbReference>
<accession>A0AAW2TKN1</accession>
<feature type="region of interest" description="Disordered" evidence="6">
    <location>
        <begin position="1"/>
        <end position="28"/>
    </location>
</feature>
<dbReference type="PANTHER" id="PTHR16223">
    <property type="entry name" value="TRANSCRIPTION FACTOR BHLH83-RELATED"/>
    <property type="match status" value="1"/>
</dbReference>
<dbReference type="EMBL" id="JACGWJ010000008">
    <property type="protein sequence ID" value="KAL0404959.1"/>
    <property type="molecule type" value="Genomic_DNA"/>
</dbReference>
<dbReference type="InterPro" id="IPR045843">
    <property type="entry name" value="IND-like"/>
</dbReference>
<protein>
    <submittedName>
        <fullName evidence="8">Transcription factor</fullName>
    </submittedName>
</protein>
<evidence type="ECO:0000256" key="4">
    <source>
        <dbReference type="ARBA" id="ARBA00023163"/>
    </source>
</evidence>
<dbReference type="GO" id="GO:0046983">
    <property type="term" value="F:protein dimerization activity"/>
    <property type="evidence" value="ECO:0007669"/>
    <property type="project" value="InterPro"/>
</dbReference>
<evidence type="ECO:0000256" key="6">
    <source>
        <dbReference type="SAM" id="MobiDB-lite"/>
    </source>
</evidence>
<evidence type="ECO:0000256" key="3">
    <source>
        <dbReference type="ARBA" id="ARBA00023125"/>
    </source>
</evidence>
<dbReference type="SMART" id="SM00353">
    <property type="entry name" value="HLH"/>
    <property type="match status" value="1"/>
</dbReference>
<dbReference type="GO" id="GO:0005634">
    <property type="term" value="C:nucleus"/>
    <property type="evidence" value="ECO:0007669"/>
    <property type="project" value="UniProtKB-SubCell"/>
</dbReference>
<evidence type="ECO:0000256" key="5">
    <source>
        <dbReference type="ARBA" id="ARBA00023242"/>
    </source>
</evidence>
<feature type="domain" description="BHLH" evidence="7">
    <location>
        <begin position="300"/>
        <end position="350"/>
    </location>
</feature>